<dbReference type="EMBL" id="BSYO01000029">
    <property type="protein sequence ID" value="GMH25249.1"/>
    <property type="molecule type" value="Genomic_DNA"/>
</dbReference>
<keyword evidence="2" id="KW-1185">Reference proteome</keyword>
<accession>A0AAD3TA83</accession>
<evidence type="ECO:0000313" key="2">
    <source>
        <dbReference type="Proteomes" id="UP001279734"/>
    </source>
</evidence>
<proteinExistence type="predicted"/>
<sequence length="93" mass="10194">MSNLNKKAVVLQESVSVNPLLVAGIHGEEAVNKESLIDPSLWENYPYVMAILGAELMDGCLRFDPSSQPSMEEVMRSRSKAFTVSITTESSFA</sequence>
<dbReference type="Proteomes" id="UP001279734">
    <property type="component" value="Unassembled WGS sequence"/>
</dbReference>
<protein>
    <submittedName>
        <fullName evidence="1">Uncharacterized protein</fullName>
    </submittedName>
</protein>
<reference evidence="1" key="1">
    <citation type="submission" date="2023-05" db="EMBL/GenBank/DDBJ databases">
        <title>Nepenthes gracilis genome sequencing.</title>
        <authorList>
            <person name="Fukushima K."/>
        </authorList>
    </citation>
    <scope>NUCLEOTIDE SEQUENCE</scope>
    <source>
        <strain evidence="1">SING2019-196</strain>
    </source>
</reference>
<organism evidence="1 2">
    <name type="scientific">Nepenthes gracilis</name>
    <name type="common">Slender pitcher plant</name>
    <dbReference type="NCBI Taxonomy" id="150966"/>
    <lineage>
        <taxon>Eukaryota</taxon>
        <taxon>Viridiplantae</taxon>
        <taxon>Streptophyta</taxon>
        <taxon>Embryophyta</taxon>
        <taxon>Tracheophyta</taxon>
        <taxon>Spermatophyta</taxon>
        <taxon>Magnoliopsida</taxon>
        <taxon>eudicotyledons</taxon>
        <taxon>Gunneridae</taxon>
        <taxon>Pentapetalae</taxon>
        <taxon>Caryophyllales</taxon>
        <taxon>Nepenthaceae</taxon>
        <taxon>Nepenthes</taxon>
    </lineage>
</organism>
<dbReference type="AlphaFoldDB" id="A0AAD3TA83"/>
<comment type="caution">
    <text evidence="1">The sequence shown here is derived from an EMBL/GenBank/DDBJ whole genome shotgun (WGS) entry which is preliminary data.</text>
</comment>
<name>A0AAD3TA83_NEPGR</name>
<gene>
    <name evidence="1" type="ORF">Nepgr_027092</name>
</gene>
<evidence type="ECO:0000313" key="1">
    <source>
        <dbReference type="EMBL" id="GMH25249.1"/>
    </source>
</evidence>